<reference evidence="1 2" key="1">
    <citation type="submission" date="2015-04" db="EMBL/GenBank/DDBJ databases">
        <title>Complete genome sequence of Schizopora paradoxa KUC8140, a cosmopolitan wood degrader in East Asia.</title>
        <authorList>
            <consortium name="DOE Joint Genome Institute"/>
            <person name="Min B."/>
            <person name="Park H."/>
            <person name="Jang Y."/>
            <person name="Kim J.-J."/>
            <person name="Kim K.H."/>
            <person name="Pangilinan J."/>
            <person name="Lipzen A."/>
            <person name="Riley R."/>
            <person name="Grigoriev I.V."/>
            <person name="Spatafora J.W."/>
            <person name="Choi I.-G."/>
        </authorList>
    </citation>
    <scope>NUCLEOTIDE SEQUENCE [LARGE SCALE GENOMIC DNA]</scope>
    <source>
        <strain evidence="1 2">KUC8140</strain>
    </source>
</reference>
<evidence type="ECO:0000313" key="2">
    <source>
        <dbReference type="Proteomes" id="UP000053477"/>
    </source>
</evidence>
<gene>
    <name evidence="1" type="ORF">SCHPADRAFT_1002900</name>
</gene>
<accession>A0A0H2R7M0</accession>
<evidence type="ECO:0000313" key="1">
    <source>
        <dbReference type="EMBL" id="KLO05453.1"/>
    </source>
</evidence>
<keyword evidence="2" id="KW-1185">Reference proteome</keyword>
<sequence length="675" mass="76994">MSSEPIGSRGSRRTLGERVSESVDLVLAKTSSVLLRTPQQVADQIRRLRQHEKTTIRQRHANFLSNVLVSAQDKRTLKLLCTKLLSFMSKDQREFDTKNVEKEVLALAVRDPIIYETFQTCLLSSSISNVDPGIIKAFSDSSKTRRVRQLWLVTLAYFEREDSIEHFCQGLIGSLRECDLLACHYLACAITLDLKGRELASLLEIWDHFCKIFAKEDIYEQHYFTASTSWCNVLDMCIDNILASGKSIDQFMLSLPKLSGLFERYPNDFPTVSAILHSAPFVFFHRVDSKGTILEAELCHRHNYSKGWDLGLTTSFTSQFVQRPLFGSDLGVESSDSQPALPNRTWAALYIVADHFLECYRRGQGLWQNSSSLYPTNVRSSLKLLITSTLNLLTEVEPRSVEENGAFATFLIAQSVDIDRYAKEVARTEISDQDDFTRRFQLLNAHSRLHGHVKVRNGLDDLAYIPHFEHAPYLRRFKIGGELYVTSEDLPGLSNLPARRFCAGQVEDLVIDTMLVDKHSLVFLRVNEWFTRNNTHFEVTGHFPVLAGYDNSTRRARYAALVHSPGSDMDLWYFTTVEDGADLATYVDEVGEEHMSDMFFVLALRHDPSDVIPPYPRTRKGAMDPTGPLHWLSFWPKKDPDYFEDERLRKPDDALESILVGMEEENVLLSGFDTE</sequence>
<organism evidence="1 2">
    <name type="scientific">Schizopora paradoxa</name>
    <dbReference type="NCBI Taxonomy" id="27342"/>
    <lineage>
        <taxon>Eukaryota</taxon>
        <taxon>Fungi</taxon>
        <taxon>Dikarya</taxon>
        <taxon>Basidiomycota</taxon>
        <taxon>Agaricomycotina</taxon>
        <taxon>Agaricomycetes</taxon>
        <taxon>Hymenochaetales</taxon>
        <taxon>Schizoporaceae</taxon>
        <taxon>Schizopora</taxon>
    </lineage>
</organism>
<proteinExistence type="predicted"/>
<name>A0A0H2R7M0_9AGAM</name>
<protein>
    <submittedName>
        <fullName evidence="1">Uncharacterized protein</fullName>
    </submittedName>
</protein>
<dbReference type="AlphaFoldDB" id="A0A0H2R7M0"/>
<dbReference type="InParanoid" id="A0A0H2R7M0"/>
<dbReference type="EMBL" id="KQ086306">
    <property type="protein sequence ID" value="KLO05453.1"/>
    <property type="molecule type" value="Genomic_DNA"/>
</dbReference>
<dbReference type="Proteomes" id="UP000053477">
    <property type="component" value="Unassembled WGS sequence"/>
</dbReference>